<reference evidence="1" key="2">
    <citation type="journal article" date="2015" name="Data Brief">
        <title>Shoot transcriptome of the giant reed, Arundo donax.</title>
        <authorList>
            <person name="Barrero R.A."/>
            <person name="Guerrero F.D."/>
            <person name="Moolhuijzen P."/>
            <person name="Goolsby J.A."/>
            <person name="Tidwell J."/>
            <person name="Bellgard S.E."/>
            <person name="Bellgard M.I."/>
        </authorList>
    </citation>
    <scope>NUCLEOTIDE SEQUENCE</scope>
    <source>
        <tissue evidence="1">Shoot tissue taken approximately 20 cm above the soil surface</tissue>
    </source>
</reference>
<organism evidence="1">
    <name type="scientific">Arundo donax</name>
    <name type="common">Giant reed</name>
    <name type="synonym">Donax arundinaceus</name>
    <dbReference type="NCBI Taxonomy" id="35708"/>
    <lineage>
        <taxon>Eukaryota</taxon>
        <taxon>Viridiplantae</taxon>
        <taxon>Streptophyta</taxon>
        <taxon>Embryophyta</taxon>
        <taxon>Tracheophyta</taxon>
        <taxon>Spermatophyta</taxon>
        <taxon>Magnoliopsida</taxon>
        <taxon>Liliopsida</taxon>
        <taxon>Poales</taxon>
        <taxon>Poaceae</taxon>
        <taxon>PACMAD clade</taxon>
        <taxon>Arundinoideae</taxon>
        <taxon>Arundineae</taxon>
        <taxon>Arundo</taxon>
    </lineage>
</organism>
<accession>A0A0A9E7X9</accession>
<reference evidence="1" key="1">
    <citation type="submission" date="2014-09" db="EMBL/GenBank/DDBJ databases">
        <authorList>
            <person name="Magalhaes I.L.F."/>
            <person name="Oliveira U."/>
            <person name="Santos F.R."/>
            <person name="Vidigal T.H.D.A."/>
            <person name="Brescovit A.D."/>
            <person name="Santos A.J."/>
        </authorList>
    </citation>
    <scope>NUCLEOTIDE SEQUENCE</scope>
    <source>
        <tissue evidence="1">Shoot tissue taken approximately 20 cm above the soil surface</tissue>
    </source>
</reference>
<name>A0A0A9E7X9_ARUDO</name>
<sequence length="97" mass="11236">MSSRLALKGIHSRQFRVHSSSSGNACGRILERNQPNPTLTYSWILRKGRKSSWSKQHLNLRQACLVYFIAYFSSPFKLLSHRDHMNTMQCCIMFGCL</sequence>
<evidence type="ECO:0000313" key="1">
    <source>
        <dbReference type="EMBL" id="JAD96161.1"/>
    </source>
</evidence>
<protein>
    <submittedName>
        <fullName evidence="1">Uncharacterized protein</fullName>
    </submittedName>
</protein>
<dbReference type="EMBL" id="GBRH01201734">
    <property type="protein sequence ID" value="JAD96161.1"/>
    <property type="molecule type" value="Transcribed_RNA"/>
</dbReference>
<dbReference type="AlphaFoldDB" id="A0A0A9E7X9"/>
<proteinExistence type="predicted"/>